<evidence type="ECO:0000313" key="4">
    <source>
        <dbReference type="Proteomes" id="UP000299102"/>
    </source>
</evidence>
<dbReference type="OrthoDB" id="434092at2759"/>
<protein>
    <submittedName>
        <fullName evidence="3">Uncharacterized protein</fullName>
    </submittedName>
</protein>
<comment type="caution">
    <text evidence="3">The sequence shown here is derived from an EMBL/GenBank/DDBJ whole genome shotgun (WGS) entry which is preliminary data.</text>
</comment>
<dbReference type="EMBL" id="BGZK01001623">
    <property type="protein sequence ID" value="GBP83467.1"/>
    <property type="molecule type" value="Genomic_DNA"/>
</dbReference>
<dbReference type="Proteomes" id="UP000299102">
    <property type="component" value="Unassembled WGS sequence"/>
</dbReference>
<dbReference type="AlphaFoldDB" id="A0A4C1Z9Y9"/>
<sequence>MGELLLLYLQLQFCILFLHQSQLVFYDCGFPRWTVVLTLPNAVFFYYLFRDFYVKIYNIGKSKDGRQKGRLDNGADGGRTAKSYKADSNKYISNGTKTD</sequence>
<proteinExistence type="predicted"/>
<feature type="transmembrane region" description="Helical" evidence="2">
    <location>
        <begin position="30"/>
        <end position="49"/>
    </location>
</feature>
<gene>
    <name evidence="3" type="ORF">EVAR_65113_1</name>
</gene>
<reference evidence="3 4" key="1">
    <citation type="journal article" date="2019" name="Commun. Biol.">
        <title>The bagworm genome reveals a unique fibroin gene that provides high tensile strength.</title>
        <authorList>
            <person name="Kono N."/>
            <person name="Nakamura H."/>
            <person name="Ohtoshi R."/>
            <person name="Tomita M."/>
            <person name="Numata K."/>
            <person name="Arakawa K."/>
        </authorList>
    </citation>
    <scope>NUCLEOTIDE SEQUENCE [LARGE SCALE GENOMIC DNA]</scope>
</reference>
<feature type="compositionally biased region" description="Basic and acidic residues" evidence="1">
    <location>
        <begin position="63"/>
        <end position="73"/>
    </location>
</feature>
<name>A0A4C1Z9Y9_EUMVA</name>
<keyword evidence="2" id="KW-1133">Transmembrane helix</keyword>
<accession>A0A4C1Z9Y9</accession>
<feature type="region of interest" description="Disordered" evidence="1">
    <location>
        <begin position="63"/>
        <end position="82"/>
    </location>
</feature>
<keyword evidence="2" id="KW-0812">Transmembrane</keyword>
<dbReference type="STRING" id="151549.A0A4C1Z9Y9"/>
<evidence type="ECO:0000313" key="3">
    <source>
        <dbReference type="EMBL" id="GBP83467.1"/>
    </source>
</evidence>
<keyword evidence="4" id="KW-1185">Reference proteome</keyword>
<evidence type="ECO:0000256" key="2">
    <source>
        <dbReference type="SAM" id="Phobius"/>
    </source>
</evidence>
<organism evidence="3 4">
    <name type="scientific">Eumeta variegata</name>
    <name type="common">Bagworm moth</name>
    <name type="synonym">Eumeta japonica</name>
    <dbReference type="NCBI Taxonomy" id="151549"/>
    <lineage>
        <taxon>Eukaryota</taxon>
        <taxon>Metazoa</taxon>
        <taxon>Ecdysozoa</taxon>
        <taxon>Arthropoda</taxon>
        <taxon>Hexapoda</taxon>
        <taxon>Insecta</taxon>
        <taxon>Pterygota</taxon>
        <taxon>Neoptera</taxon>
        <taxon>Endopterygota</taxon>
        <taxon>Lepidoptera</taxon>
        <taxon>Glossata</taxon>
        <taxon>Ditrysia</taxon>
        <taxon>Tineoidea</taxon>
        <taxon>Psychidae</taxon>
        <taxon>Oiketicinae</taxon>
        <taxon>Eumeta</taxon>
    </lineage>
</organism>
<evidence type="ECO:0000256" key="1">
    <source>
        <dbReference type="SAM" id="MobiDB-lite"/>
    </source>
</evidence>
<keyword evidence="2" id="KW-0472">Membrane</keyword>